<dbReference type="InterPro" id="IPR019734">
    <property type="entry name" value="TPR_rpt"/>
</dbReference>
<evidence type="ECO:0000256" key="3">
    <source>
        <dbReference type="PROSITE-ProRule" id="PRU00339"/>
    </source>
</evidence>
<dbReference type="OrthoDB" id="270653at2"/>
<name>A0A368KTR6_9BACT</name>
<dbReference type="Proteomes" id="UP000253562">
    <property type="component" value="Unassembled WGS sequence"/>
</dbReference>
<dbReference type="Gene3D" id="1.25.40.10">
    <property type="entry name" value="Tetratricopeptide repeat domain"/>
    <property type="match status" value="2"/>
</dbReference>
<evidence type="ECO:0000313" key="6">
    <source>
        <dbReference type="Proteomes" id="UP000253562"/>
    </source>
</evidence>
<sequence>MLLLGTGCQMAASGYNVAGVRSVEEGQPQVAITQFQKARNHDPTNPDAYYNLAATYHQMAKQTNDRTLMHQAEQLYNQCLDLDPNHTECYRGLAVLLIDTQRNDSAFTLMERWEQRSPQLADPKIELARLYQEYGDKENAKNQLNQALAVDANNARAWAALGSLREQSGELGQALANYQRSYQLNSLDAGVGTRIATLQRQGIQSEVPMAPNSGTQMAQGANNRQRY</sequence>
<dbReference type="AlphaFoldDB" id="A0A368KTR6"/>
<dbReference type="PROSITE" id="PS50005">
    <property type="entry name" value="TPR"/>
    <property type="match status" value="2"/>
</dbReference>
<keyword evidence="1" id="KW-0677">Repeat</keyword>
<evidence type="ECO:0000256" key="4">
    <source>
        <dbReference type="SAM" id="MobiDB-lite"/>
    </source>
</evidence>
<keyword evidence="2 3" id="KW-0802">TPR repeat</keyword>
<evidence type="ECO:0000313" key="5">
    <source>
        <dbReference type="EMBL" id="RCS49500.1"/>
    </source>
</evidence>
<feature type="region of interest" description="Disordered" evidence="4">
    <location>
        <begin position="207"/>
        <end position="227"/>
    </location>
</feature>
<evidence type="ECO:0000256" key="2">
    <source>
        <dbReference type="ARBA" id="ARBA00022803"/>
    </source>
</evidence>
<feature type="compositionally biased region" description="Polar residues" evidence="4">
    <location>
        <begin position="212"/>
        <end position="227"/>
    </location>
</feature>
<dbReference type="EMBL" id="QPEX01000024">
    <property type="protein sequence ID" value="RCS49500.1"/>
    <property type="molecule type" value="Genomic_DNA"/>
</dbReference>
<dbReference type="Pfam" id="PF13414">
    <property type="entry name" value="TPR_11"/>
    <property type="match status" value="1"/>
</dbReference>
<feature type="repeat" description="TPR" evidence="3">
    <location>
        <begin position="121"/>
        <end position="154"/>
    </location>
</feature>
<accession>A0A368KTR6</accession>
<comment type="caution">
    <text evidence="5">The sequence shown here is derived from an EMBL/GenBank/DDBJ whole genome shotgun (WGS) entry which is preliminary data.</text>
</comment>
<dbReference type="SUPFAM" id="SSF48452">
    <property type="entry name" value="TPR-like"/>
    <property type="match status" value="1"/>
</dbReference>
<dbReference type="PANTHER" id="PTHR45586:SF1">
    <property type="entry name" value="LIPOPOLYSACCHARIDE ASSEMBLY PROTEIN B"/>
    <property type="match status" value="1"/>
</dbReference>
<reference evidence="5 6" key="1">
    <citation type="submission" date="2018-07" db="EMBL/GenBank/DDBJ databases">
        <title>Comparative genomes isolates from brazilian mangrove.</title>
        <authorList>
            <person name="De Araujo J.E."/>
            <person name="Taketani R.G."/>
            <person name="Silva M.C.P."/>
            <person name="Lourenco M.V."/>
            <person name="Oliveira V.M."/>
            <person name="Andreote F.D."/>
        </authorList>
    </citation>
    <scope>NUCLEOTIDE SEQUENCE [LARGE SCALE GENOMIC DNA]</scope>
    <source>
        <strain evidence="5 6">HEX PRIS-MGV</strain>
    </source>
</reference>
<dbReference type="PANTHER" id="PTHR45586">
    <property type="entry name" value="TPR REPEAT-CONTAINING PROTEIN PA4667"/>
    <property type="match status" value="1"/>
</dbReference>
<dbReference type="InterPro" id="IPR011990">
    <property type="entry name" value="TPR-like_helical_dom_sf"/>
</dbReference>
<evidence type="ECO:0000256" key="1">
    <source>
        <dbReference type="ARBA" id="ARBA00022737"/>
    </source>
</evidence>
<organism evidence="5 6">
    <name type="scientific">Bremerella cremea</name>
    <dbReference type="NCBI Taxonomy" id="1031537"/>
    <lineage>
        <taxon>Bacteria</taxon>
        <taxon>Pseudomonadati</taxon>
        <taxon>Planctomycetota</taxon>
        <taxon>Planctomycetia</taxon>
        <taxon>Pirellulales</taxon>
        <taxon>Pirellulaceae</taxon>
        <taxon>Bremerella</taxon>
    </lineage>
</organism>
<gene>
    <name evidence="5" type="ORF">DTL42_11615</name>
</gene>
<protein>
    <submittedName>
        <fullName evidence="5">Tetratricopeptide repeat protein</fullName>
    </submittedName>
</protein>
<proteinExistence type="predicted"/>
<feature type="repeat" description="TPR" evidence="3">
    <location>
        <begin position="155"/>
        <end position="188"/>
    </location>
</feature>
<dbReference type="Pfam" id="PF14559">
    <property type="entry name" value="TPR_19"/>
    <property type="match status" value="1"/>
</dbReference>
<dbReference type="InterPro" id="IPR051012">
    <property type="entry name" value="CellSynth/LPSAsmb/PSIAsmb"/>
</dbReference>
<dbReference type="SMART" id="SM00028">
    <property type="entry name" value="TPR"/>
    <property type="match status" value="4"/>
</dbReference>